<dbReference type="SMART" id="SM00448">
    <property type="entry name" value="REC"/>
    <property type="match status" value="1"/>
</dbReference>
<evidence type="ECO:0000259" key="8">
    <source>
        <dbReference type="PROSITE" id="PS50110"/>
    </source>
</evidence>
<evidence type="ECO:0000313" key="11">
    <source>
        <dbReference type="Proteomes" id="UP000434209"/>
    </source>
</evidence>
<evidence type="ECO:0000256" key="2">
    <source>
        <dbReference type="ARBA" id="ARBA00023012"/>
    </source>
</evidence>
<keyword evidence="3" id="KW-0805">Transcription regulation</keyword>
<dbReference type="SUPFAM" id="SSF52172">
    <property type="entry name" value="CheY-like"/>
    <property type="match status" value="1"/>
</dbReference>
<dbReference type="InterPro" id="IPR016032">
    <property type="entry name" value="Sig_transdc_resp-reg_C-effctor"/>
</dbReference>
<dbReference type="Pfam" id="PF00072">
    <property type="entry name" value="Response_reg"/>
    <property type="match status" value="1"/>
</dbReference>
<dbReference type="SMART" id="SM00862">
    <property type="entry name" value="Trans_reg_C"/>
    <property type="match status" value="1"/>
</dbReference>
<accession>A0A7Z2GAT0</accession>
<evidence type="ECO:0000256" key="4">
    <source>
        <dbReference type="ARBA" id="ARBA00023125"/>
    </source>
</evidence>
<keyword evidence="4 7" id="KW-0238">DNA-binding</keyword>
<dbReference type="Proteomes" id="UP000434209">
    <property type="component" value="Chromosome 3"/>
</dbReference>
<dbReference type="PROSITE" id="PS51755">
    <property type="entry name" value="OMPR_PHOB"/>
    <property type="match status" value="1"/>
</dbReference>
<keyword evidence="2" id="KW-0902">Two-component regulatory system</keyword>
<dbReference type="GO" id="GO:0032993">
    <property type="term" value="C:protein-DNA complex"/>
    <property type="evidence" value="ECO:0007669"/>
    <property type="project" value="TreeGrafter"/>
</dbReference>
<dbReference type="PANTHER" id="PTHR48111">
    <property type="entry name" value="REGULATOR OF RPOS"/>
    <property type="match status" value="1"/>
</dbReference>
<proteinExistence type="predicted"/>
<dbReference type="InterPro" id="IPR011006">
    <property type="entry name" value="CheY-like_superfamily"/>
</dbReference>
<dbReference type="AlphaFoldDB" id="A0A7Z2GAT0"/>
<dbReference type="CDD" id="cd00383">
    <property type="entry name" value="trans_reg_C"/>
    <property type="match status" value="1"/>
</dbReference>
<sequence>MIRCRSKRMHAVRALRSGWDAVHDTGRDRSMDIHVLLVEPDQAYRDDLRTYLQRQQIAVSVLYGVERLEQRLARETPSLIILRHDALAIDGIATLRMLRERGWLTPAIIVSQSADVADKVLAFEFGANDYMVDPFDPRELLARLHHALRCKIDYPASPRRETKYVFDGFELDAIDNQLFRDGRKIPAPPLVLAVLAVFAANRLRPLSRERIVNMIDRNSSLHARSVDVVVFRLRKLLGLSPCGRQYIQTRYRDGYVFCPDDALPDQDLAAARG</sequence>
<dbReference type="InterPro" id="IPR001867">
    <property type="entry name" value="OmpR/PhoB-type_DNA-bd"/>
</dbReference>
<dbReference type="GO" id="GO:0000976">
    <property type="term" value="F:transcription cis-regulatory region binding"/>
    <property type="evidence" value="ECO:0007669"/>
    <property type="project" value="TreeGrafter"/>
</dbReference>
<dbReference type="SUPFAM" id="SSF46894">
    <property type="entry name" value="C-terminal effector domain of the bipartite response regulators"/>
    <property type="match status" value="1"/>
</dbReference>
<feature type="domain" description="Response regulatory" evidence="8">
    <location>
        <begin position="34"/>
        <end position="148"/>
    </location>
</feature>
<dbReference type="PANTHER" id="PTHR48111:SF4">
    <property type="entry name" value="DNA-BINDING DUAL TRANSCRIPTIONAL REGULATOR OMPR"/>
    <property type="match status" value="1"/>
</dbReference>
<dbReference type="GO" id="GO:0006355">
    <property type="term" value="P:regulation of DNA-templated transcription"/>
    <property type="evidence" value="ECO:0007669"/>
    <property type="project" value="InterPro"/>
</dbReference>
<feature type="domain" description="OmpR/PhoB-type" evidence="9">
    <location>
        <begin position="161"/>
        <end position="259"/>
    </location>
</feature>
<dbReference type="Gene3D" id="3.40.50.2300">
    <property type="match status" value="1"/>
</dbReference>
<protein>
    <submittedName>
        <fullName evidence="10">Response regulator</fullName>
    </submittedName>
</protein>
<feature type="DNA-binding region" description="OmpR/PhoB-type" evidence="7">
    <location>
        <begin position="161"/>
        <end position="259"/>
    </location>
</feature>
<dbReference type="InterPro" id="IPR036388">
    <property type="entry name" value="WH-like_DNA-bd_sf"/>
</dbReference>
<comment type="caution">
    <text evidence="6">Lacks conserved residue(s) required for the propagation of feature annotation.</text>
</comment>
<name>A0A7Z2GAT0_9BURK</name>
<dbReference type="Pfam" id="PF00486">
    <property type="entry name" value="Trans_reg_C"/>
    <property type="match status" value="1"/>
</dbReference>
<dbReference type="PROSITE" id="PS50110">
    <property type="entry name" value="RESPONSE_REGULATORY"/>
    <property type="match status" value="1"/>
</dbReference>
<dbReference type="GO" id="GO:0005829">
    <property type="term" value="C:cytosol"/>
    <property type="evidence" value="ECO:0007669"/>
    <property type="project" value="TreeGrafter"/>
</dbReference>
<dbReference type="InterPro" id="IPR039420">
    <property type="entry name" value="WalR-like"/>
</dbReference>
<evidence type="ECO:0000256" key="7">
    <source>
        <dbReference type="PROSITE-ProRule" id="PRU01091"/>
    </source>
</evidence>
<dbReference type="GO" id="GO:0000156">
    <property type="term" value="F:phosphorelay response regulator activity"/>
    <property type="evidence" value="ECO:0007669"/>
    <property type="project" value="TreeGrafter"/>
</dbReference>
<evidence type="ECO:0000256" key="5">
    <source>
        <dbReference type="ARBA" id="ARBA00023163"/>
    </source>
</evidence>
<evidence type="ECO:0000256" key="1">
    <source>
        <dbReference type="ARBA" id="ARBA00022553"/>
    </source>
</evidence>
<dbReference type="EMBL" id="CP046911">
    <property type="protein sequence ID" value="QGZ58378.1"/>
    <property type="molecule type" value="Genomic_DNA"/>
</dbReference>
<dbReference type="Gene3D" id="1.10.10.10">
    <property type="entry name" value="Winged helix-like DNA-binding domain superfamily/Winged helix DNA-binding domain"/>
    <property type="match status" value="1"/>
</dbReference>
<dbReference type="KEGG" id="pacp:FAZ97_25615"/>
<keyword evidence="1" id="KW-0597">Phosphoprotein</keyword>
<keyword evidence="5" id="KW-0804">Transcription</keyword>
<organism evidence="10 11">
    <name type="scientific">Paraburkholderia acidiphila</name>
    <dbReference type="NCBI Taxonomy" id="2571747"/>
    <lineage>
        <taxon>Bacteria</taxon>
        <taxon>Pseudomonadati</taxon>
        <taxon>Pseudomonadota</taxon>
        <taxon>Betaproteobacteria</taxon>
        <taxon>Burkholderiales</taxon>
        <taxon>Burkholderiaceae</taxon>
        <taxon>Paraburkholderia</taxon>
    </lineage>
</organism>
<evidence type="ECO:0000256" key="6">
    <source>
        <dbReference type="PROSITE-ProRule" id="PRU00169"/>
    </source>
</evidence>
<keyword evidence="11" id="KW-1185">Reference proteome</keyword>
<evidence type="ECO:0000313" key="10">
    <source>
        <dbReference type="EMBL" id="QGZ58378.1"/>
    </source>
</evidence>
<evidence type="ECO:0000259" key="9">
    <source>
        <dbReference type="PROSITE" id="PS51755"/>
    </source>
</evidence>
<reference evidence="10 11" key="1">
    <citation type="submission" date="2019-12" db="EMBL/GenBank/DDBJ databases">
        <title>Paraburkholderia acidiphila 7Q-K02 sp. nov and Paraburkholderia acidisoli DHF22 sp. nov., two strains isolated from forest soil.</title>
        <authorList>
            <person name="Gao Z."/>
            <person name="Qiu L."/>
        </authorList>
    </citation>
    <scope>NUCLEOTIDE SEQUENCE [LARGE SCALE GENOMIC DNA]</scope>
    <source>
        <strain evidence="10 11">7Q-K02</strain>
    </source>
</reference>
<dbReference type="InterPro" id="IPR001789">
    <property type="entry name" value="Sig_transdc_resp-reg_receiver"/>
</dbReference>
<gene>
    <name evidence="10" type="ORF">FAZ97_25615</name>
</gene>
<evidence type="ECO:0000256" key="3">
    <source>
        <dbReference type="ARBA" id="ARBA00023015"/>
    </source>
</evidence>